<dbReference type="PANTHER" id="PTHR43640">
    <property type="entry name" value="OS07G0260300 PROTEIN"/>
    <property type="match status" value="1"/>
</dbReference>
<dbReference type="Proteomes" id="UP000176645">
    <property type="component" value="Unassembled WGS sequence"/>
</dbReference>
<gene>
    <name evidence="3" type="ORF">A2Z42_02435</name>
</gene>
<dbReference type="InterPro" id="IPR036249">
    <property type="entry name" value="Thioredoxin-like_sf"/>
</dbReference>
<dbReference type="EMBL" id="MHCU01000051">
    <property type="protein sequence ID" value="OGY27010.1"/>
    <property type="molecule type" value="Genomic_DNA"/>
</dbReference>
<feature type="domain" description="Thioredoxin" evidence="2">
    <location>
        <begin position="8"/>
        <end position="162"/>
    </location>
</feature>
<reference evidence="3 4" key="1">
    <citation type="journal article" date="2016" name="Nat. Commun.">
        <title>Thousands of microbial genomes shed light on interconnected biogeochemical processes in an aquifer system.</title>
        <authorList>
            <person name="Anantharaman K."/>
            <person name="Brown C.T."/>
            <person name="Hug L.A."/>
            <person name="Sharon I."/>
            <person name="Castelle C.J."/>
            <person name="Probst A.J."/>
            <person name="Thomas B.C."/>
            <person name="Singh A."/>
            <person name="Wilkins M.J."/>
            <person name="Karaoz U."/>
            <person name="Brodie E.L."/>
            <person name="Williams K.H."/>
            <person name="Hubbard S.S."/>
            <person name="Banfield J.F."/>
        </authorList>
    </citation>
    <scope>NUCLEOTIDE SEQUENCE [LARGE SCALE GENOMIC DNA]</scope>
</reference>
<evidence type="ECO:0000313" key="4">
    <source>
        <dbReference type="Proteomes" id="UP000176645"/>
    </source>
</evidence>
<dbReference type="Gene3D" id="3.40.30.10">
    <property type="entry name" value="Glutaredoxin"/>
    <property type="match status" value="1"/>
</dbReference>
<evidence type="ECO:0000313" key="3">
    <source>
        <dbReference type="EMBL" id="OGY27010.1"/>
    </source>
</evidence>
<proteinExistence type="predicted"/>
<dbReference type="CDD" id="cd02969">
    <property type="entry name" value="PRX_like1"/>
    <property type="match status" value="1"/>
</dbReference>
<dbReference type="Pfam" id="PF00578">
    <property type="entry name" value="AhpC-TSA"/>
    <property type="match status" value="1"/>
</dbReference>
<dbReference type="PANTHER" id="PTHR43640:SF1">
    <property type="entry name" value="THIOREDOXIN-DEPENDENT PEROXIREDOXIN"/>
    <property type="match status" value="1"/>
</dbReference>
<dbReference type="GO" id="GO:0016209">
    <property type="term" value="F:antioxidant activity"/>
    <property type="evidence" value="ECO:0007669"/>
    <property type="project" value="InterPro"/>
</dbReference>
<comment type="caution">
    <text evidence="3">The sequence shown here is derived from an EMBL/GenBank/DDBJ whole genome shotgun (WGS) entry which is preliminary data.</text>
</comment>
<name>A0A1G1WHW2_9BACT</name>
<evidence type="ECO:0000259" key="2">
    <source>
        <dbReference type="PROSITE" id="PS51352"/>
    </source>
</evidence>
<accession>A0A1G1WHW2</accession>
<evidence type="ECO:0000256" key="1">
    <source>
        <dbReference type="SAM" id="MobiDB-lite"/>
    </source>
</evidence>
<dbReference type="SUPFAM" id="SSF52833">
    <property type="entry name" value="Thioredoxin-like"/>
    <property type="match status" value="1"/>
</dbReference>
<dbReference type="InterPro" id="IPR013766">
    <property type="entry name" value="Thioredoxin_domain"/>
</dbReference>
<organism evidence="3 4">
    <name type="scientific">Candidatus Woykebacteria bacterium RBG_19FT_COMBO_43_10</name>
    <dbReference type="NCBI Taxonomy" id="1802598"/>
    <lineage>
        <taxon>Bacteria</taxon>
        <taxon>Candidatus Woykeibacteriota</taxon>
    </lineage>
</organism>
<protein>
    <recommendedName>
        <fullName evidence="2">Thioredoxin domain-containing protein</fullName>
    </recommendedName>
</protein>
<dbReference type="InterPro" id="IPR047262">
    <property type="entry name" value="PRX-like1"/>
</dbReference>
<dbReference type="GO" id="GO:0016491">
    <property type="term" value="F:oxidoreductase activity"/>
    <property type="evidence" value="ECO:0007669"/>
    <property type="project" value="InterPro"/>
</dbReference>
<dbReference type="AlphaFoldDB" id="A0A1G1WHW2"/>
<dbReference type="InterPro" id="IPR000866">
    <property type="entry name" value="AhpC/TSA"/>
</dbReference>
<feature type="region of interest" description="Disordered" evidence="1">
    <location>
        <begin position="161"/>
        <end position="184"/>
    </location>
</feature>
<sequence>MAVESTQVKLSTKAANFELPATDGKRYSLDSFKDSHYLVIAFTCNHCPYARAAWPLLIKLANEFHEKKIAFVAINSNDETLHPEDSFAVMKEKVPEWGINFPYLRDESQEIAKAYGAVCTPDIFVYDKNRALYYHGRINDNWQEPEKITEEELKDALIDLTDGKPPPTNQKPSIGCSIKWKKSG</sequence>
<dbReference type="PROSITE" id="PS51352">
    <property type="entry name" value="THIOREDOXIN_2"/>
    <property type="match status" value="1"/>
</dbReference>